<protein>
    <submittedName>
        <fullName evidence="2">Uncharacterized protein</fullName>
    </submittedName>
</protein>
<dbReference type="VEuPathDB" id="FungiDB:BDV34DRAFT_153778"/>
<feature type="compositionally biased region" description="Low complexity" evidence="1">
    <location>
        <begin position="86"/>
        <end position="97"/>
    </location>
</feature>
<feature type="compositionally biased region" description="Pro residues" evidence="1">
    <location>
        <begin position="1"/>
        <end position="11"/>
    </location>
</feature>
<evidence type="ECO:0000313" key="2">
    <source>
        <dbReference type="EMBL" id="KAB8210527.1"/>
    </source>
</evidence>
<name>A0A5N6E023_ASPPA</name>
<feature type="region of interest" description="Disordered" evidence="1">
    <location>
        <begin position="1"/>
        <end position="131"/>
    </location>
</feature>
<keyword evidence="3" id="KW-1185">Reference proteome</keyword>
<reference evidence="2 3" key="1">
    <citation type="submission" date="2019-04" db="EMBL/GenBank/DDBJ databases">
        <title>Fungal friends and foes A comparative genomics study of 23 Aspergillus species from section Flavi.</title>
        <authorList>
            <consortium name="DOE Joint Genome Institute"/>
            <person name="Kjaerbolling I."/>
            <person name="Vesth T.C."/>
            <person name="Frisvad J.C."/>
            <person name="Nybo J.L."/>
            <person name="Theobald S."/>
            <person name="Kildgaard S."/>
            <person name="Petersen T.I."/>
            <person name="Kuo A."/>
            <person name="Sato A."/>
            <person name="Lyhne E.K."/>
            <person name="Kogle M.E."/>
            <person name="Wiebenga A."/>
            <person name="Kun R.S."/>
            <person name="Lubbers R.J."/>
            <person name="Makela M.R."/>
            <person name="Barry K."/>
            <person name="Chovatia M."/>
            <person name="Clum A."/>
            <person name="Daum C."/>
            <person name="Haridas S."/>
            <person name="He G."/>
            <person name="LaButti K."/>
            <person name="Lipzen A."/>
            <person name="Mondo S."/>
            <person name="Pangilinan J."/>
            <person name="Riley R."/>
            <person name="Salamov A."/>
            <person name="Simmons B.A."/>
            <person name="Magnuson J.K."/>
            <person name="Henrissat B."/>
            <person name="Mortensen U.H."/>
            <person name="Larsen T.O."/>
            <person name="De vries R.P."/>
            <person name="Grigoriev I.V."/>
            <person name="Machida M."/>
            <person name="Baker S.E."/>
            <person name="Andersen M.R."/>
        </authorList>
    </citation>
    <scope>NUCLEOTIDE SEQUENCE [LARGE SCALE GENOMIC DNA]</scope>
    <source>
        <strain evidence="2 3">CBS 117618</strain>
    </source>
</reference>
<evidence type="ECO:0000256" key="1">
    <source>
        <dbReference type="SAM" id="MobiDB-lite"/>
    </source>
</evidence>
<proteinExistence type="predicted"/>
<dbReference type="EMBL" id="ML734942">
    <property type="protein sequence ID" value="KAB8210527.1"/>
    <property type="molecule type" value="Genomic_DNA"/>
</dbReference>
<feature type="compositionally biased region" description="Low complexity" evidence="1">
    <location>
        <begin position="45"/>
        <end position="65"/>
    </location>
</feature>
<dbReference type="Proteomes" id="UP000326532">
    <property type="component" value="Unassembled WGS sequence"/>
</dbReference>
<organism evidence="2 3">
    <name type="scientific">Aspergillus parasiticus</name>
    <dbReference type="NCBI Taxonomy" id="5067"/>
    <lineage>
        <taxon>Eukaryota</taxon>
        <taxon>Fungi</taxon>
        <taxon>Dikarya</taxon>
        <taxon>Ascomycota</taxon>
        <taxon>Pezizomycotina</taxon>
        <taxon>Eurotiomycetes</taxon>
        <taxon>Eurotiomycetidae</taxon>
        <taxon>Eurotiales</taxon>
        <taxon>Aspergillaceae</taxon>
        <taxon>Aspergillus</taxon>
        <taxon>Aspergillus subgen. Circumdati</taxon>
    </lineage>
</organism>
<dbReference type="OMA" id="PGAYHSH"/>
<evidence type="ECO:0000313" key="3">
    <source>
        <dbReference type="Proteomes" id="UP000326532"/>
    </source>
</evidence>
<gene>
    <name evidence="2" type="ORF">BDV34DRAFT_153778</name>
</gene>
<dbReference type="AlphaFoldDB" id="A0A5N6E023"/>
<sequence length="190" mass="19522">MAPGWASPPAPGALSSTTAVSADPHQPHHQGTGDTGGWPSPPPSASSTTAPHTSIPVISPTTTSPVRRKPLPQNAAAVIPPRRSESSSSASFSGGVSPADPPIPVTSVSDVQKHSRSTLSQSSGLVPAEDPSLFVPRDLDRYESRSALCSYALLSGTVPPVLIFILSHSPGPHPGRGLPMLPFPLQTCHS</sequence>
<accession>A0A5N6E023</accession>